<sequence length="176" mass="19195">MPSPLKTGTPSTPPFASHPPPAGPPTRRLWSSTTWPRRSSMKSVDLLATVERWLDSGTAELLLQIDQQPLRIQRGTNGLIYTAPLSAAWRGDDESLAAALRLSGPSIRRFSAALALDPQSHRLCLVQFQSFQGTSPVISIIEALVNQRDVWESMLEASASPAKRPVRPLSLGNSYV</sequence>
<dbReference type="EMBL" id="AY597282">
    <property type="protein sequence ID" value="AAT96316.1"/>
    <property type="molecule type" value="Genomic_DNA"/>
</dbReference>
<evidence type="ECO:0000313" key="3">
    <source>
        <dbReference type="EMBL" id="AAT96316.1"/>
    </source>
</evidence>
<feature type="compositionally biased region" description="Pro residues" evidence="1">
    <location>
        <begin position="11"/>
        <end position="24"/>
    </location>
</feature>
<evidence type="ECO:0000313" key="2">
    <source>
        <dbReference type="EMBL" id="AAT96275.1"/>
    </source>
</evidence>
<accession>I6LD11</accession>
<gene>
    <name evidence="3" type="primary">hrpG</name>
</gene>
<protein>
    <submittedName>
        <fullName evidence="3">HrpG</fullName>
    </submittedName>
</protein>
<proteinExistence type="predicted"/>
<dbReference type="CDD" id="cd16364">
    <property type="entry name" value="T3SC_I-like"/>
    <property type="match status" value="1"/>
</dbReference>
<dbReference type="EMBL" id="AY597281">
    <property type="protein sequence ID" value="AAT96275.1"/>
    <property type="molecule type" value="Genomic_DNA"/>
</dbReference>
<reference evidence="3" key="1">
    <citation type="journal article" date="2006" name="Proc. Natl. Acad. Sci. U.S.A.">
        <title>Presence/absence polymorphism for alternative pathogenicity islands in Pseudomonas viridiflava, a pathogen of Arabidopsis.</title>
        <authorList>
            <person name="Araki H."/>
            <person name="Tian D."/>
            <person name="Goss E.M."/>
            <person name="Jakob K."/>
            <person name="Halldorsdottir S.S."/>
            <person name="Kreitman M."/>
            <person name="Bergelson J."/>
        </authorList>
    </citation>
    <scope>NUCLEOTIDE SEQUENCE</scope>
    <source>
        <strain evidence="2">ME3.1b</strain>
        <strain evidence="3">RMX23.1a</strain>
    </source>
</reference>
<feature type="region of interest" description="Disordered" evidence="1">
    <location>
        <begin position="1"/>
        <end position="34"/>
    </location>
</feature>
<dbReference type="AlphaFoldDB" id="I6LD11"/>
<dbReference type="NCBIfam" id="NF041550">
    <property type="entry name" value="CesT_sub"/>
    <property type="match status" value="1"/>
</dbReference>
<organism evidence="3">
    <name type="scientific">Pseudomonas viridiflava</name>
    <name type="common">Phytomonas viridiflava</name>
    <dbReference type="NCBI Taxonomy" id="33069"/>
    <lineage>
        <taxon>Bacteria</taxon>
        <taxon>Pseudomonadati</taxon>
        <taxon>Pseudomonadota</taxon>
        <taxon>Gammaproteobacteria</taxon>
        <taxon>Pseudomonadales</taxon>
        <taxon>Pseudomonadaceae</taxon>
        <taxon>Pseudomonas</taxon>
    </lineage>
</organism>
<name>I6LD11_PSEVI</name>
<evidence type="ECO:0000256" key="1">
    <source>
        <dbReference type="SAM" id="MobiDB-lite"/>
    </source>
</evidence>